<dbReference type="GO" id="GO:0003700">
    <property type="term" value="F:DNA-binding transcription factor activity"/>
    <property type="evidence" value="ECO:0007669"/>
    <property type="project" value="TreeGrafter"/>
</dbReference>
<evidence type="ECO:0000313" key="6">
    <source>
        <dbReference type="EMBL" id="NEA29677.1"/>
    </source>
</evidence>
<dbReference type="SUPFAM" id="SSF46689">
    <property type="entry name" value="Homeodomain-like"/>
    <property type="match status" value="1"/>
</dbReference>
<reference evidence="6 7" key="1">
    <citation type="submission" date="2020-01" db="EMBL/GenBank/DDBJ databases">
        <title>Insect and environment-associated Actinomycetes.</title>
        <authorList>
            <person name="Currrie C."/>
            <person name="Chevrette M."/>
            <person name="Carlson C."/>
            <person name="Stubbendieck R."/>
            <person name="Wendt-Pienkowski E."/>
        </authorList>
    </citation>
    <scope>NUCLEOTIDE SEQUENCE [LARGE SCALE GENOMIC DNA]</scope>
    <source>
        <strain evidence="6 7">SID10258</strain>
    </source>
</reference>
<keyword evidence="2 4" id="KW-0238">DNA-binding</keyword>
<feature type="domain" description="HTH tetR-type" evidence="5">
    <location>
        <begin position="9"/>
        <end position="69"/>
    </location>
</feature>
<gene>
    <name evidence="6" type="ORF">G3I70_45325</name>
</gene>
<evidence type="ECO:0000256" key="1">
    <source>
        <dbReference type="ARBA" id="ARBA00023015"/>
    </source>
</evidence>
<dbReference type="PANTHER" id="PTHR30055:SF148">
    <property type="entry name" value="TETR-FAMILY TRANSCRIPTIONAL REGULATOR"/>
    <property type="match status" value="1"/>
</dbReference>
<proteinExistence type="predicted"/>
<evidence type="ECO:0000256" key="2">
    <source>
        <dbReference type="ARBA" id="ARBA00023125"/>
    </source>
</evidence>
<comment type="caution">
    <text evidence="6">The sequence shown here is derived from an EMBL/GenBank/DDBJ whole genome shotgun (WGS) entry which is preliminary data.</text>
</comment>
<evidence type="ECO:0000259" key="5">
    <source>
        <dbReference type="PROSITE" id="PS50977"/>
    </source>
</evidence>
<dbReference type="Pfam" id="PF00440">
    <property type="entry name" value="TetR_N"/>
    <property type="match status" value="1"/>
</dbReference>
<dbReference type="RefSeq" id="WP_163064356.1">
    <property type="nucleotide sequence ID" value="NZ_JAAGLI010001220.1"/>
</dbReference>
<dbReference type="PANTHER" id="PTHR30055">
    <property type="entry name" value="HTH-TYPE TRANSCRIPTIONAL REGULATOR RUTR"/>
    <property type="match status" value="1"/>
</dbReference>
<dbReference type="InterPro" id="IPR001647">
    <property type="entry name" value="HTH_TetR"/>
</dbReference>
<dbReference type="Gene3D" id="1.10.10.60">
    <property type="entry name" value="Homeodomain-like"/>
    <property type="match status" value="1"/>
</dbReference>
<name>A0A6L9QVW9_9ACTN</name>
<dbReference type="SUPFAM" id="SSF48498">
    <property type="entry name" value="Tetracyclin repressor-like, C-terminal domain"/>
    <property type="match status" value="1"/>
</dbReference>
<dbReference type="Gene3D" id="1.10.357.10">
    <property type="entry name" value="Tetracycline Repressor, domain 2"/>
    <property type="match status" value="1"/>
</dbReference>
<evidence type="ECO:0000256" key="3">
    <source>
        <dbReference type="ARBA" id="ARBA00023163"/>
    </source>
</evidence>
<feature type="DNA-binding region" description="H-T-H motif" evidence="4">
    <location>
        <begin position="32"/>
        <end position="51"/>
    </location>
</feature>
<dbReference type="Proteomes" id="UP000475532">
    <property type="component" value="Unassembled WGS sequence"/>
</dbReference>
<dbReference type="AlphaFoldDB" id="A0A6L9QVW9"/>
<dbReference type="EMBL" id="JAAGLI010001220">
    <property type="protein sequence ID" value="NEA29677.1"/>
    <property type="molecule type" value="Genomic_DNA"/>
</dbReference>
<keyword evidence="3" id="KW-0804">Transcription</keyword>
<organism evidence="6 7">
    <name type="scientific">Actinomadura bangladeshensis</name>
    <dbReference type="NCBI Taxonomy" id="453573"/>
    <lineage>
        <taxon>Bacteria</taxon>
        <taxon>Bacillati</taxon>
        <taxon>Actinomycetota</taxon>
        <taxon>Actinomycetes</taxon>
        <taxon>Streptosporangiales</taxon>
        <taxon>Thermomonosporaceae</taxon>
        <taxon>Actinomadura</taxon>
    </lineage>
</organism>
<evidence type="ECO:0000313" key="7">
    <source>
        <dbReference type="Proteomes" id="UP000475532"/>
    </source>
</evidence>
<dbReference type="InterPro" id="IPR009057">
    <property type="entry name" value="Homeodomain-like_sf"/>
</dbReference>
<dbReference type="PROSITE" id="PS50977">
    <property type="entry name" value="HTH_TETR_2"/>
    <property type="match status" value="1"/>
</dbReference>
<sequence>MANTTGRGARSRATILQAALELCAERGYHAVTMEAIATRAQVGKPTLYRWWPSKGMLFLDALTERFGEPYFQVGDTGDIVADLRDWLHRVTDLFCDPVSSDLVAGVAGTAQHDPELAAITHRQVHLTLSGRNQDRIRAAQRDGQLTGFDPLLLEDLLVAPLWYRLLITGRPVDHAYADTVLDTVLSTARPPSDDA</sequence>
<protein>
    <submittedName>
        <fullName evidence="6">TetR/AcrR family transcriptional regulator</fullName>
    </submittedName>
</protein>
<keyword evidence="1" id="KW-0805">Transcription regulation</keyword>
<accession>A0A6L9QVW9</accession>
<dbReference type="InterPro" id="IPR050109">
    <property type="entry name" value="HTH-type_TetR-like_transc_reg"/>
</dbReference>
<dbReference type="InterPro" id="IPR011075">
    <property type="entry name" value="TetR_C"/>
</dbReference>
<evidence type="ECO:0000256" key="4">
    <source>
        <dbReference type="PROSITE-ProRule" id="PRU00335"/>
    </source>
</evidence>
<dbReference type="InterPro" id="IPR036271">
    <property type="entry name" value="Tet_transcr_reg_TetR-rel_C_sf"/>
</dbReference>
<dbReference type="PRINTS" id="PR00455">
    <property type="entry name" value="HTHTETR"/>
</dbReference>
<dbReference type="GO" id="GO:0000976">
    <property type="term" value="F:transcription cis-regulatory region binding"/>
    <property type="evidence" value="ECO:0007669"/>
    <property type="project" value="TreeGrafter"/>
</dbReference>
<dbReference type="Pfam" id="PF16859">
    <property type="entry name" value="TetR_C_11"/>
    <property type="match status" value="1"/>
</dbReference>